<proteinExistence type="predicted"/>
<organism evidence="2 3">
    <name type="scientific">Cinchona calisaya</name>
    <dbReference type="NCBI Taxonomy" id="153742"/>
    <lineage>
        <taxon>Eukaryota</taxon>
        <taxon>Viridiplantae</taxon>
        <taxon>Streptophyta</taxon>
        <taxon>Embryophyta</taxon>
        <taxon>Tracheophyta</taxon>
        <taxon>Spermatophyta</taxon>
        <taxon>Magnoliopsida</taxon>
        <taxon>eudicotyledons</taxon>
        <taxon>Gunneridae</taxon>
        <taxon>Pentapetalae</taxon>
        <taxon>asterids</taxon>
        <taxon>lamiids</taxon>
        <taxon>Gentianales</taxon>
        <taxon>Rubiaceae</taxon>
        <taxon>Cinchonoideae</taxon>
        <taxon>Cinchoneae</taxon>
        <taxon>Cinchona</taxon>
    </lineage>
</organism>
<evidence type="ECO:0000313" key="3">
    <source>
        <dbReference type="Proteomes" id="UP001630127"/>
    </source>
</evidence>
<reference evidence="2 3" key="1">
    <citation type="submission" date="2024-11" db="EMBL/GenBank/DDBJ databases">
        <title>A near-complete genome assembly of Cinchona calisaya.</title>
        <authorList>
            <person name="Lian D.C."/>
            <person name="Zhao X.W."/>
            <person name="Wei L."/>
        </authorList>
    </citation>
    <scope>NUCLEOTIDE SEQUENCE [LARGE SCALE GENOMIC DNA]</scope>
    <source>
        <tissue evidence="2">Nenye</tissue>
    </source>
</reference>
<dbReference type="EMBL" id="JBJUIK010000011">
    <property type="protein sequence ID" value="KAL3513536.1"/>
    <property type="molecule type" value="Genomic_DNA"/>
</dbReference>
<comment type="caution">
    <text evidence="2">The sequence shown here is derived from an EMBL/GenBank/DDBJ whole genome shotgun (WGS) entry which is preliminary data.</text>
</comment>
<protein>
    <submittedName>
        <fullName evidence="2">Uncharacterized protein</fullName>
    </submittedName>
</protein>
<sequence>MAYLSPRSKIQGSTRQPRSPSSTQTKEAPLPLSSLAADIHGHAVGRLEDKCRSDGGAAGDGCPRCLPPLHNRIPTRPPPCSAIGRFHLSSPCLKDPHQPRIDATALAVKKAVGTQTYSHTDVRVATMVITYRRRSNWTRGFGEAKVN</sequence>
<evidence type="ECO:0000313" key="2">
    <source>
        <dbReference type="EMBL" id="KAL3513536.1"/>
    </source>
</evidence>
<gene>
    <name evidence="2" type="ORF">ACH5RR_026253</name>
</gene>
<feature type="compositionally biased region" description="Polar residues" evidence="1">
    <location>
        <begin position="8"/>
        <end position="26"/>
    </location>
</feature>
<name>A0ABD2Z3Z0_9GENT</name>
<keyword evidence="3" id="KW-1185">Reference proteome</keyword>
<accession>A0ABD2Z3Z0</accession>
<feature type="region of interest" description="Disordered" evidence="1">
    <location>
        <begin position="1"/>
        <end position="29"/>
    </location>
</feature>
<evidence type="ECO:0000256" key="1">
    <source>
        <dbReference type="SAM" id="MobiDB-lite"/>
    </source>
</evidence>
<dbReference type="AlphaFoldDB" id="A0ABD2Z3Z0"/>
<dbReference type="Proteomes" id="UP001630127">
    <property type="component" value="Unassembled WGS sequence"/>
</dbReference>